<gene>
    <name evidence="6" type="ORF">GPUN_2029</name>
</gene>
<dbReference type="InterPro" id="IPR019109">
    <property type="entry name" value="MamF_MmsF"/>
</dbReference>
<comment type="subcellular location">
    <subcellularLocation>
        <location evidence="1">Membrane</location>
        <topology evidence="1">Multi-pass membrane protein</topology>
    </subcellularLocation>
</comment>
<dbReference type="STRING" id="56804.BAE46_11610"/>
<accession>H5TCW7</accession>
<comment type="caution">
    <text evidence="6">The sequence shown here is derived from an EMBL/GenBank/DDBJ whole genome shotgun (WGS) entry which is preliminary data.</text>
</comment>
<reference evidence="6 7" key="1">
    <citation type="journal article" date="2012" name="J. Bacteriol.">
        <title>Genome sequence of proteorhodopsin-containing sea ice bacterium Glaciecola punicea ACAM 611T.</title>
        <authorList>
            <person name="Qin Q.-L."/>
            <person name="Xie B.-B."/>
            <person name="Shu Y.-L."/>
            <person name="Rong J.-C."/>
            <person name="Zhao D.-L."/>
            <person name="Zhang X.-Y."/>
            <person name="Chen X.-L."/>
            <person name="Zhou B.-C."/>
            <person name="Zhanga Y.-Z."/>
        </authorList>
    </citation>
    <scope>NUCLEOTIDE SEQUENCE [LARGE SCALE GENOMIC DNA]</scope>
    <source>
        <strain evidence="6 7">ACAM 611</strain>
    </source>
</reference>
<evidence type="ECO:0000313" key="7">
    <source>
        <dbReference type="Proteomes" id="UP000053586"/>
    </source>
</evidence>
<feature type="transmembrane region" description="Helical" evidence="5">
    <location>
        <begin position="85"/>
        <end position="108"/>
    </location>
</feature>
<evidence type="ECO:0000256" key="4">
    <source>
        <dbReference type="ARBA" id="ARBA00023136"/>
    </source>
</evidence>
<dbReference type="OrthoDB" id="9808930at2"/>
<feature type="transmembrane region" description="Helical" evidence="5">
    <location>
        <begin position="20"/>
        <end position="40"/>
    </location>
</feature>
<dbReference type="Proteomes" id="UP000053586">
    <property type="component" value="Unassembled WGS sequence"/>
</dbReference>
<keyword evidence="4 5" id="KW-0472">Membrane</keyword>
<keyword evidence="7" id="KW-1185">Reference proteome</keyword>
<keyword evidence="2 5" id="KW-0812">Transmembrane</keyword>
<evidence type="ECO:0000256" key="1">
    <source>
        <dbReference type="ARBA" id="ARBA00004141"/>
    </source>
</evidence>
<evidence type="ECO:0000256" key="5">
    <source>
        <dbReference type="SAM" id="Phobius"/>
    </source>
</evidence>
<dbReference type="eggNOG" id="COG3296">
    <property type="taxonomic scope" value="Bacteria"/>
</dbReference>
<evidence type="ECO:0000313" key="6">
    <source>
        <dbReference type="EMBL" id="GAB56144.1"/>
    </source>
</evidence>
<sequence>MEDFKPWGMELKVYLMLMHLSQLAGFIIPFGGLVVPIIMWATNKEHSRDIDNHGKVIFNWMLSALIYFFICFILTFIVIGVLGYFALLICGLIFIVMGAIKANGGILWPYPLSIKFFKIEA</sequence>
<feature type="transmembrane region" description="Helical" evidence="5">
    <location>
        <begin position="60"/>
        <end position="79"/>
    </location>
</feature>
<evidence type="ECO:0008006" key="8">
    <source>
        <dbReference type="Google" id="ProtNLM"/>
    </source>
</evidence>
<dbReference type="Pfam" id="PF09685">
    <property type="entry name" value="MamF_MmsF"/>
    <property type="match status" value="1"/>
</dbReference>
<reference evidence="6 7" key="2">
    <citation type="journal article" date="2017" name="Antonie Van Leeuwenhoek">
        <title>Rhizobium rhizosphaerae sp. nov., a novel species isolated from rice rhizosphere.</title>
        <authorList>
            <person name="Zhao J.J."/>
            <person name="Zhang J."/>
            <person name="Zhang R.J."/>
            <person name="Zhang C.W."/>
            <person name="Yin H.Q."/>
            <person name="Zhang X.X."/>
        </authorList>
    </citation>
    <scope>NUCLEOTIDE SEQUENCE [LARGE SCALE GENOMIC DNA]</scope>
    <source>
        <strain evidence="6 7">ACAM 611</strain>
    </source>
</reference>
<protein>
    <recommendedName>
        <fullName evidence="8">Orotate phosphoribosyltransferase</fullName>
    </recommendedName>
</protein>
<dbReference type="RefSeq" id="WP_006005991.1">
    <property type="nucleotide sequence ID" value="NZ_BAET01000022.1"/>
</dbReference>
<organism evidence="6 7">
    <name type="scientific">Glaciecola punicea ACAM 611</name>
    <dbReference type="NCBI Taxonomy" id="1121923"/>
    <lineage>
        <taxon>Bacteria</taxon>
        <taxon>Pseudomonadati</taxon>
        <taxon>Pseudomonadota</taxon>
        <taxon>Gammaproteobacteria</taxon>
        <taxon>Alteromonadales</taxon>
        <taxon>Alteromonadaceae</taxon>
        <taxon>Glaciecola</taxon>
    </lineage>
</organism>
<proteinExistence type="predicted"/>
<name>H5TCW7_9ALTE</name>
<evidence type="ECO:0000256" key="3">
    <source>
        <dbReference type="ARBA" id="ARBA00022989"/>
    </source>
</evidence>
<dbReference type="AlphaFoldDB" id="H5TCW7"/>
<dbReference type="EMBL" id="BAET01000022">
    <property type="protein sequence ID" value="GAB56144.1"/>
    <property type="molecule type" value="Genomic_DNA"/>
</dbReference>
<keyword evidence="3 5" id="KW-1133">Transmembrane helix</keyword>
<evidence type="ECO:0000256" key="2">
    <source>
        <dbReference type="ARBA" id="ARBA00022692"/>
    </source>
</evidence>